<dbReference type="NCBIfam" id="NF007273">
    <property type="entry name" value="PRK09730.1"/>
    <property type="match status" value="1"/>
</dbReference>
<dbReference type="GO" id="GO:0016614">
    <property type="term" value="F:oxidoreductase activity, acting on CH-OH group of donors"/>
    <property type="evidence" value="ECO:0007669"/>
    <property type="project" value="UniProtKB-ARBA"/>
</dbReference>
<proteinExistence type="inferred from homology"/>
<dbReference type="Gene3D" id="3.40.50.720">
    <property type="entry name" value="NAD(P)-binding Rossmann-like Domain"/>
    <property type="match status" value="1"/>
</dbReference>
<dbReference type="RefSeq" id="WP_048797029.1">
    <property type="nucleotide sequence ID" value="NZ_AP021873.1"/>
</dbReference>
<organism evidence="3 4">
    <name type="scientific">Serratia marcescens</name>
    <dbReference type="NCBI Taxonomy" id="615"/>
    <lineage>
        <taxon>Bacteria</taxon>
        <taxon>Pseudomonadati</taxon>
        <taxon>Pseudomonadota</taxon>
        <taxon>Gammaproteobacteria</taxon>
        <taxon>Enterobacterales</taxon>
        <taxon>Yersiniaceae</taxon>
        <taxon>Serratia</taxon>
    </lineage>
</organism>
<dbReference type="PROSITE" id="PS00061">
    <property type="entry name" value="ADH_SHORT"/>
    <property type="match status" value="1"/>
</dbReference>
<evidence type="ECO:0000256" key="2">
    <source>
        <dbReference type="ARBA" id="ARBA00023002"/>
    </source>
</evidence>
<dbReference type="CDD" id="cd05233">
    <property type="entry name" value="SDR_c"/>
    <property type="match status" value="1"/>
</dbReference>
<dbReference type="PANTHER" id="PTHR48107:SF7">
    <property type="entry name" value="RE15974P"/>
    <property type="match status" value="1"/>
</dbReference>
<dbReference type="InterPro" id="IPR020904">
    <property type="entry name" value="Sc_DH/Rdtase_CS"/>
</dbReference>
<name>A0A5C7C915_SERMA</name>
<evidence type="ECO:0000313" key="4">
    <source>
        <dbReference type="Proteomes" id="UP000321126"/>
    </source>
</evidence>
<protein>
    <submittedName>
        <fullName evidence="3">SDR family oxidoreductase</fullName>
    </submittedName>
</protein>
<dbReference type="EMBL" id="VOUQ01000009">
    <property type="protein sequence ID" value="TXE31226.1"/>
    <property type="molecule type" value="Genomic_DNA"/>
</dbReference>
<dbReference type="InterPro" id="IPR002347">
    <property type="entry name" value="SDR_fam"/>
</dbReference>
<dbReference type="Pfam" id="PF13561">
    <property type="entry name" value="adh_short_C2"/>
    <property type="match status" value="1"/>
</dbReference>
<gene>
    <name evidence="3" type="ORF">FOT62_17050</name>
</gene>
<evidence type="ECO:0000313" key="3">
    <source>
        <dbReference type="EMBL" id="TXE31226.1"/>
    </source>
</evidence>
<keyword evidence="2" id="KW-0560">Oxidoreductase</keyword>
<dbReference type="SUPFAM" id="SSF51735">
    <property type="entry name" value="NAD(P)-binding Rossmann-fold domains"/>
    <property type="match status" value="1"/>
</dbReference>
<dbReference type="PANTHER" id="PTHR48107">
    <property type="entry name" value="NADPH-DEPENDENT ALDEHYDE REDUCTASE-LIKE PROTEIN, CHLOROPLASTIC-RELATED"/>
    <property type="match status" value="1"/>
</dbReference>
<dbReference type="FunFam" id="3.40.50.720:FF:000084">
    <property type="entry name" value="Short-chain dehydrogenase reductase"/>
    <property type="match status" value="1"/>
</dbReference>
<dbReference type="PRINTS" id="PR00080">
    <property type="entry name" value="SDRFAMILY"/>
</dbReference>
<dbReference type="Proteomes" id="UP000321126">
    <property type="component" value="Unassembled WGS sequence"/>
</dbReference>
<dbReference type="NCBIfam" id="NF004777">
    <property type="entry name" value="PRK06123.1"/>
    <property type="match status" value="1"/>
</dbReference>
<dbReference type="AlphaFoldDB" id="A0A5C7C915"/>
<dbReference type="PRINTS" id="PR00081">
    <property type="entry name" value="GDHRDH"/>
</dbReference>
<dbReference type="InterPro" id="IPR036291">
    <property type="entry name" value="NAD(P)-bd_dom_sf"/>
</dbReference>
<reference evidence="3 4" key="1">
    <citation type="submission" date="2019-07" db="EMBL/GenBank/DDBJ databases">
        <title>Serratia strains were isolated from fresh produce.</title>
        <authorList>
            <person name="Cho G.-S."/>
            <person name="Stein M."/>
            <person name="Lee W."/>
            <person name="Suh S.H."/>
            <person name="Franz C.M.A.P."/>
        </authorList>
    </citation>
    <scope>NUCLEOTIDE SEQUENCE [LARGE SCALE GENOMIC DNA]</scope>
    <source>
        <strain evidence="3 4">S16</strain>
    </source>
</reference>
<accession>A0A5C7C915</accession>
<evidence type="ECO:0000256" key="1">
    <source>
        <dbReference type="ARBA" id="ARBA00006484"/>
    </source>
</evidence>
<sequence>MTKVALVTGASRGIGRATALLLARQGYAVGVNYLRDENAARQVVAEIEAQGGKALALQADVADEAQVMAMFRALDAGLGTLSALVNNAGILFRQANIEQLTAERINQVLGTNVTGYFLCCREAVKRMAQRHGGQGGAIVNVSSAASRLGAPGEYVDYAASKGAVDSLTIGLSLEVAAQGIRVNGVRPGLIYTEIHASGGEPGRVDRVKGSLPMQRGGQPQEVAEAIAWLLSDAASYVTGTFIEAAGGR</sequence>
<comment type="caution">
    <text evidence="3">The sequence shown here is derived from an EMBL/GenBank/DDBJ whole genome shotgun (WGS) entry which is preliminary data.</text>
</comment>
<comment type="similarity">
    <text evidence="1">Belongs to the short-chain dehydrogenases/reductases (SDR) family.</text>
</comment>